<evidence type="ECO:0000313" key="2">
    <source>
        <dbReference type="EMBL" id="MFC3809447.1"/>
    </source>
</evidence>
<evidence type="ECO:0000259" key="1">
    <source>
        <dbReference type="Pfam" id="PF03050"/>
    </source>
</evidence>
<feature type="domain" description="Transposase IS66 central" evidence="1">
    <location>
        <begin position="3"/>
        <end position="56"/>
    </location>
</feature>
<keyword evidence="3" id="KW-1185">Reference proteome</keyword>
<dbReference type="Pfam" id="PF03050">
    <property type="entry name" value="DDE_Tnp_IS66"/>
    <property type="match status" value="1"/>
</dbReference>
<accession>A0ABV7YRG7</accession>
<dbReference type="EMBL" id="JBHRYQ010000001">
    <property type="protein sequence ID" value="MFC3809447.1"/>
    <property type="molecule type" value="Genomic_DNA"/>
</dbReference>
<protein>
    <submittedName>
        <fullName evidence="2">Transposase</fullName>
    </submittedName>
</protein>
<dbReference type="InterPro" id="IPR004291">
    <property type="entry name" value="Transposase_IS66_central"/>
</dbReference>
<dbReference type="RefSeq" id="WP_379840167.1">
    <property type="nucleotide sequence ID" value="NZ_JBHRYQ010000001.1"/>
</dbReference>
<comment type="caution">
    <text evidence="2">The sequence shown here is derived from an EMBL/GenBank/DDBJ whole genome shotgun (WGS) entry which is preliminary data.</text>
</comment>
<organism evidence="2 3">
    <name type="scientific">Lacihabitans lacunae</name>
    <dbReference type="NCBI Taxonomy" id="1028214"/>
    <lineage>
        <taxon>Bacteria</taxon>
        <taxon>Pseudomonadati</taxon>
        <taxon>Bacteroidota</taxon>
        <taxon>Cytophagia</taxon>
        <taxon>Cytophagales</taxon>
        <taxon>Leadbetterellaceae</taxon>
        <taxon>Lacihabitans</taxon>
    </lineage>
</organism>
<reference evidence="3" key="1">
    <citation type="journal article" date="2019" name="Int. J. Syst. Evol. Microbiol.">
        <title>The Global Catalogue of Microorganisms (GCM) 10K type strain sequencing project: providing services to taxonomists for standard genome sequencing and annotation.</title>
        <authorList>
            <consortium name="The Broad Institute Genomics Platform"/>
            <consortium name="The Broad Institute Genome Sequencing Center for Infectious Disease"/>
            <person name="Wu L."/>
            <person name="Ma J."/>
        </authorList>
    </citation>
    <scope>NUCLEOTIDE SEQUENCE [LARGE SCALE GENOMIC DNA]</scope>
    <source>
        <strain evidence="3">CECT 7956</strain>
    </source>
</reference>
<proteinExistence type="predicted"/>
<gene>
    <name evidence="2" type="ORF">ACFOOI_02160</name>
</gene>
<sequence length="56" mass="6876">MFDYQASLLKQSHYFHIDETMLKIEDPTLKGKTHLGYYWVYHLRIDHQVLFEYQPS</sequence>
<name>A0ABV7YRG7_9BACT</name>
<dbReference type="Proteomes" id="UP001595616">
    <property type="component" value="Unassembled WGS sequence"/>
</dbReference>
<evidence type="ECO:0000313" key="3">
    <source>
        <dbReference type="Proteomes" id="UP001595616"/>
    </source>
</evidence>